<protein>
    <submittedName>
        <fullName evidence="7">Rieske 2Fe-2S domain-containing protein</fullName>
    </submittedName>
</protein>
<dbReference type="PROSITE" id="PS51296">
    <property type="entry name" value="RIESKE"/>
    <property type="match status" value="1"/>
</dbReference>
<dbReference type="SUPFAM" id="SSF55961">
    <property type="entry name" value="Bet v1-like"/>
    <property type="match status" value="1"/>
</dbReference>
<dbReference type="PANTHER" id="PTHR21266:SF59">
    <property type="entry name" value="BLR4922 PROTEIN"/>
    <property type="match status" value="1"/>
</dbReference>
<evidence type="ECO:0000256" key="2">
    <source>
        <dbReference type="ARBA" id="ARBA00022723"/>
    </source>
</evidence>
<dbReference type="InterPro" id="IPR050584">
    <property type="entry name" value="Cholesterol_7-desaturase"/>
</dbReference>
<evidence type="ECO:0000313" key="7">
    <source>
        <dbReference type="EMBL" id="MBL0422947.1"/>
    </source>
</evidence>
<keyword evidence="2" id="KW-0479">Metal-binding</keyword>
<dbReference type="GO" id="GO:0005506">
    <property type="term" value="F:iron ion binding"/>
    <property type="evidence" value="ECO:0007669"/>
    <property type="project" value="InterPro"/>
</dbReference>
<dbReference type="CDD" id="cd03479">
    <property type="entry name" value="Rieske_RO_Alpha_PhDO_like"/>
    <property type="match status" value="1"/>
</dbReference>
<keyword evidence="5" id="KW-0411">Iron-sulfur</keyword>
<evidence type="ECO:0000256" key="5">
    <source>
        <dbReference type="ARBA" id="ARBA00023014"/>
    </source>
</evidence>
<evidence type="ECO:0000313" key="8">
    <source>
        <dbReference type="Proteomes" id="UP000613011"/>
    </source>
</evidence>
<keyword evidence="3" id="KW-0560">Oxidoreductase</keyword>
<dbReference type="GO" id="GO:0051537">
    <property type="term" value="F:2 iron, 2 sulfur cluster binding"/>
    <property type="evidence" value="ECO:0007669"/>
    <property type="project" value="UniProtKB-KW"/>
</dbReference>
<dbReference type="Gene3D" id="2.102.10.10">
    <property type="entry name" value="Rieske [2Fe-2S] iron-sulphur domain"/>
    <property type="match status" value="1"/>
</dbReference>
<dbReference type="SUPFAM" id="SSF50022">
    <property type="entry name" value="ISP domain"/>
    <property type="match status" value="1"/>
</dbReference>
<accession>A0A937D741</accession>
<dbReference type="InterPro" id="IPR036922">
    <property type="entry name" value="Rieske_2Fe-2S_sf"/>
</dbReference>
<dbReference type="Proteomes" id="UP000613011">
    <property type="component" value="Unassembled WGS sequence"/>
</dbReference>
<feature type="domain" description="Rieske" evidence="6">
    <location>
        <begin position="27"/>
        <end position="134"/>
    </location>
</feature>
<dbReference type="InterPro" id="IPR017941">
    <property type="entry name" value="Rieske_2Fe-2S"/>
</dbReference>
<dbReference type="Pfam" id="PF00355">
    <property type="entry name" value="Rieske"/>
    <property type="match status" value="1"/>
</dbReference>
<keyword evidence="1" id="KW-0001">2Fe-2S</keyword>
<dbReference type="RefSeq" id="WP_201686075.1">
    <property type="nucleotide sequence ID" value="NZ_JAEQNA010000010.1"/>
</dbReference>
<keyword evidence="4" id="KW-0408">Iron</keyword>
<reference evidence="7" key="1">
    <citation type="submission" date="2021-01" db="EMBL/GenBank/DDBJ databases">
        <title>Ramlibacter sp. strain AW1 16S ribosomal RNA gene Genome sequencing and assembly.</title>
        <authorList>
            <person name="Kang M."/>
        </authorList>
    </citation>
    <scope>NUCLEOTIDE SEQUENCE</scope>
    <source>
        <strain evidence="7">AW1</strain>
    </source>
</reference>
<dbReference type="PANTHER" id="PTHR21266">
    <property type="entry name" value="IRON-SULFUR DOMAIN CONTAINING PROTEIN"/>
    <property type="match status" value="1"/>
</dbReference>
<keyword evidence="8" id="KW-1185">Reference proteome</keyword>
<comment type="caution">
    <text evidence="7">The sequence shown here is derived from an EMBL/GenBank/DDBJ whole genome shotgun (WGS) entry which is preliminary data.</text>
</comment>
<gene>
    <name evidence="7" type="ORF">JI739_21605</name>
</gene>
<organism evidence="7 8">
    <name type="scientific">Ramlibacter aurantiacus</name>
    <dbReference type="NCBI Taxonomy" id="2801330"/>
    <lineage>
        <taxon>Bacteria</taxon>
        <taxon>Pseudomonadati</taxon>
        <taxon>Pseudomonadota</taxon>
        <taxon>Betaproteobacteria</taxon>
        <taxon>Burkholderiales</taxon>
        <taxon>Comamonadaceae</taxon>
        <taxon>Ramlibacter</taxon>
    </lineage>
</organism>
<proteinExistence type="predicted"/>
<evidence type="ECO:0000259" key="6">
    <source>
        <dbReference type="PROSITE" id="PS51296"/>
    </source>
</evidence>
<evidence type="ECO:0000256" key="1">
    <source>
        <dbReference type="ARBA" id="ARBA00022714"/>
    </source>
</evidence>
<name>A0A937D741_9BURK</name>
<dbReference type="Pfam" id="PF19301">
    <property type="entry name" value="LigXa_C"/>
    <property type="match status" value="1"/>
</dbReference>
<evidence type="ECO:0000256" key="4">
    <source>
        <dbReference type="ARBA" id="ARBA00023004"/>
    </source>
</evidence>
<dbReference type="EMBL" id="JAEQNA010000010">
    <property type="protein sequence ID" value="MBL0422947.1"/>
    <property type="molecule type" value="Genomic_DNA"/>
</dbReference>
<dbReference type="AlphaFoldDB" id="A0A937D741"/>
<dbReference type="PROSITE" id="PS00570">
    <property type="entry name" value="RING_HYDROXYL_ALPHA"/>
    <property type="match status" value="1"/>
</dbReference>
<dbReference type="InterPro" id="IPR045623">
    <property type="entry name" value="LigXa_C"/>
</dbReference>
<sequence>MITAEENDLLCRVENGAPMGQLMRRHWIPICLSEEVAEADGTPVKARILGEDLVVFRDSEGNVGVLDEQCPHRRVSLLFGRNEEGGLRCLYHGWKMDVNGNVLEMVSEPAASGLAEKTKHKAYPTKEWAGLVWAWMGEKEAMPEFEPPPWAPTAETRVSIVKAVLPVNWAQILEGAIDSAHSSSLHSSDMVPARVQAAEATDKSWLRPSTDKAPRLQVQRAGYGFRYAAIRRPIFNAQTHEYIRSTVFVAPWTVLIPPNNLYNVANVNIPADDTTTCFYFIAWGHPAQTPETETWRKFLGQTVGVDLDAYYRPLRNYENRFWQDRNAMKAGNFTGIKGFPNQDIAMWLTMGPIADRTHERLGASDLAVVEFRKQMIESVQAFQGGAPAIGTGDLAIPKSVCAYQSVIPKTTDWRQFDARYVWPGAQEATQNDDAYLVKA</sequence>
<dbReference type="InterPro" id="IPR015881">
    <property type="entry name" value="ARHD_Rieske_2Fe_2S"/>
</dbReference>
<evidence type="ECO:0000256" key="3">
    <source>
        <dbReference type="ARBA" id="ARBA00023002"/>
    </source>
</evidence>
<dbReference type="GO" id="GO:0016491">
    <property type="term" value="F:oxidoreductase activity"/>
    <property type="evidence" value="ECO:0007669"/>
    <property type="project" value="UniProtKB-KW"/>
</dbReference>